<comment type="caution">
    <text evidence="2">The sequence shown here is derived from an EMBL/GenBank/DDBJ whole genome shotgun (WGS) entry which is preliminary data.</text>
</comment>
<feature type="region of interest" description="Disordered" evidence="1">
    <location>
        <begin position="605"/>
        <end position="729"/>
    </location>
</feature>
<feature type="region of interest" description="Disordered" evidence="1">
    <location>
        <begin position="464"/>
        <end position="502"/>
    </location>
</feature>
<organism evidence="2 3">
    <name type="scientific">Vanrija albida</name>
    <dbReference type="NCBI Taxonomy" id="181172"/>
    <lineage>
        <taxon>Eukaryota</taxon>
        <taxon>Fungi</taxon>
        <taxon>Dikarya</taxon>
        <taxon>Basidiomycota</taxon>
        <taxon>Agaricomycotina</taxon>
        <taxon>Tremellomycetes</taxon>
        <taxon>Trichosporonales</taxon>
        <taxon>Trichosporonaceae</taxon>
        <taxon>Vanrija</taxon>
    </lineage>
</organism>
<feature type="compositionally biased region" description="Basic and acidic residues" evidence="1">
    <location>
        <begin position="485"/>
        <end position="499"/>
    </location>
</feature>
<reference evidence="2 3" key="1">
    <citation type="submission" date="2023-08" db="EMBL/GenBank/DDBJ databases">
        <title>Annotated Genome Sequence of Vanrija albida AlHP1.</title>
        <authorList>
            <person name="Herzog R."/>
        </authorList>
    </citation>
    <scope>NUCLEOTIDE SEQUENCE [LARGE SCALE GENOMIC DNA]</scope>
    <source>
        <strain evidence="2 3">AlHP1</strain>
    </source>
</reference>
<feature type="compositionally biased region" description="Polar residues" evidence="1">
    <location>
        <begin position="672"/>
        <end position="686"/>
    </location>
</feature>
<feature type="compositionally biased region" description="Low complexity" evidence="1">
    <location>
        <begin position="605"/>
        <end position="616"/>
    </location>
</feature>
<keyword evidence="3" id="KW-1185">Reference proteome</keyword>
<protein>
    <submittedName>
        <fullName evidence="2">Uncharacterized protein</fullName>
    </submittedName>
</protein>
<evidence type="ECO:0000313" key="2">
    <source>
        <dbReference type="EMBL" id="KAL1409396.1"/>
    </source>
</evidence>
<sequence>MVLQGQPPPNFPPSPAAHKRQLSVSYQAPTPTAKRSRAASPLPGITPLYASSSPLVPAPGSSLLAPPTAPHVPVMAHHPHGPVPRHPHTLHFPATLPGARYNWEALRRGVALALAPDPAANGLPDVRPLEELFGPGYQLYLKLCGGGQPGAKVLPYVLTITDFAIIVIELMFECSGLDTLALPKEAFDNAFAKQIDVPGALPPPNGVGSSSVAAAPPAGHLTVNHAGSSQQGAVSGGYHSNGLNSALYNHNGALYGVPPLPNNGQYNPFLLSPSDYLQPPVNWAAQPVSYSLPTTESAELLEGPSPSTSGDAAPELVASDELVVAEASAIDEFAIDEFAFDEFIFFEATANDEFIVGDIPAVVGLVGGPDEPFLNEKMGDLGIQAAGSEGMGMEVSREGVGSEECMGGEDGLPDETGATVGPYQVNEQGPLNIGDQVDEMLGELAASQEHSLAGHTMDGLGITQDGIGDADHDHETAGPTAGDYATEHSVEVDPERSAEEGGAGIGVAADTSQSAAQLCAAPEPTGMDLDEQDDGIEVLPQTDSHQAATQASTEDAVKVNAEAGGSRPPRCHAPHPIDTAAANFSLMAFGQIDDDGLILDTPDDASSLVSASSTRSIARDRPRRNIAVSSPLSSAPSTPRPPPSKPSRRKRDHTADVDTAGPRQLRSRPPKASSSATSVPAQSPRPTRSRRKADDSAAVDVANPAVSERKLRSSDPNTAPPPNYHGRQQ</sequence>
<dbReference type="RefSeq" id="XP_069209340.1">
    <property type="nucleotide sequence ID" value="XM_069351922.1"/>
</dbReference>
<dbReference type="GeneID" id="95984422"/>
<name>A0ABR3Q4L7_9TREE</name>
<dbReference type="EMBL" id="JBBXJM010000003">
    <property type="protein sequence ID" value="KAL1409396.1"/>
    <property type="molecule type" value="Genomic_DNA"/>
</dbReference>
<accession>A0ABR3Q4L7</accession>
<evidence type="ECO:0000256" key="1">
    <source>
        <dbReference type="SAM" id="MobiDB-lite"/>
    </source>
</evidence>
<gene>
    <name evidence="2" type="ORF">Q8F55_003379</name>
</gene>
<evidence type="ECO:0000313" key="3">
    <source>
        <dbReference type="Proteomes" id="UP001565368"/>
    </source>
</evidence>
<feature type="region of interest" description="Disordered" evidence="1">
    <location>
        <begin position="1"/>
        <end position="44"/>
    </location>
</feature>
<feature type="compositionally biased region" description="Pro residues" evidence="1">
    <location>
        <begin position="1"/>
        <end position="15"/>
    </location>
</feature>
<dbReference type="Proteomes" id="UP001565368">
    <property type="component" value="Unassembled WGS sequence"/>
</dbReference>
<proteinExistence type="predicted"/>